<dbReference type="PANTHER" id="PTHR36710">
    <property type="entry name" value="PECTINESTERASE INHIBITOR-LIKE"/>
    <property type="match status" value="1"/>
</dbReference>
<dbReference type="Gramene" id="ESQ48212">
    <property type="protein sequence ID" value="ESQ48212"/>
    <property type="gene ID" value="EUTSA_v10022317mg"/>
</dbReference>
<feature type="chain" id="PRO_5004721332" description="Pectinesterase inhibitor domain-containing protein" evidence="4">
    <location>
        <begin position="23"/>
        <end position="179"/>
    </location>
</feature>
<dbReference type="PANTHER" id="PTHR36710:SF18">
    <property type="entry name" value="PECTINESTERASE INHIBITOR 5-RELATED"/>
    <property type="match status" value="1"/>
</dbReference>
<keyword evidence="7" id="KW-1185">Reference proteome</keyword>
<dbReference type="CDD" id="cd15796">
    <property type="entry name" value="CIF_like"/>
    <property type="match status" value="1"/>
</dbReference>
<dbReference type="InterPro" id="IPR052421">
    <property type="entry name" value="PCW_Enzyme_Inhibitor"/>
</dbReference>
<evidence type="ECO:0000259" key="5">
    <source>
        <dbReference type="SMART" id="SM00856"/>
    </source>
</evidence>
<dbReference type="KEGG" id="eus:EUTSA_v10022317mg"/>
<evidence type="ECO:0000256" key="4">
    <source>
        <dbReference type="SAM" id="SignalP"/>
    </source>
</evidence>
<reference evidence="6 7" key="1">
    <citation type="journal article" date="2013" name="Front. Plant Sci.">
        <title>The Reference Genome of the Halophytic Plant Eutrema salsugineum.</title>
        <authorList>
            <person name="Yang R."/>
            <person name="Jarvis D.E."/>
            <person name="Chen H."/>
            <person name="Beilstein M.A."/>
            <person name="Grimwood J."/>
            <person name="Jenkins J."/>
            <person name="Shu S."/>
            <person name="Prochnik S."/>
            <person name="Xin M."/>
            <person name="Ma C."/>
            <person name="Schmutz J."/>
            <person name="Wing R.A."/>
            <person name="Mitchell-Olds T."/>
            <person name="Schumaker K.S."/>
            <person name="Wang X."/>
        </authorList>
    </citation>
    <scope>NUCLEOTIDE SEQUENCE [LARGE SCALE GENOMIC DNA]</scope>
</reference>
<dbReference type="InterPro" id="IPR035513">
    <property type="entry name" value="Invertase/methylesterase_inhib"/>
</dbReference>
<comment type="similarity">
    <text evidence="3">Belongs to the PMEI family.</text>
</comment>
<dbReference type="Proteomes" id="UP000030689">
    <property type="component" value="Unassembled WGS sequence"/>
</dbReference>
<feature type="signal peptide" evidence="4">
    <location>
        <begin position="1"/>
        <end position="22"/>
    </location>
</feature>
<dbReference type="OrthoDB" id="1918674at2759"/>
<evidence type="ECO:0000256" key="1">
    <source>
        <dbReference type="ARBA" id="ARBA00022729"/>
    </source>
</evidence>
<dbReference type="InterPro" id="IPR034087">
    <property type="entry name" value="C/VIF1"/>
</dbReference>
<evidence type="ECO:0000313" key="7">
    <source>
        <dbReference type="Proteomes" id="UP000030689"/>
    </source>
</evidence>
<gene>
    <name evidence="6" type="ORF">EUTSA_v10022317mg</name>
</gene>
<dbReference type="FunFam" id="1.20.140.40:FF:000008">
    <property type="entry name" value="Invertase/pectin methylesterase inhibitor family protein"/>
    <property type="match status" value="1"/>
</dbReference>
<keyword evidence="1 4" id="KW-0732">Signal</keyword>
<sequence length="179" mass="20138">MNNIMKLLSIVSVCIKIQIALSQPNQPTPGPNSVRELCKLNIYPSLCITTLNHDPRSKNANGHGLALISVDATSKKMRQMLKYLISVRKNIKNRQDSTRYDTCIKAYDTAVHKFLPAELADLKLKRFSQAMSEMKSVVSMPDYCEGQFPETSPLTDRIKAVHDIAGMSADIIRYLYGNY</sequence>
<name>V4M088_EUTSA</name>
<dbReference type="Pfam" id="PF04043">
    <property type="entry name" value="PMEI"/>
    <property type="match status" value="1"/>
</dbReference>
<evidence type="ECO:0000313" key="6">
    <source>
        <dbReference type="EMBL" id="ESQ48212.1"/>
    </source>
</evidence>
<accession>V4M088</accession>
<dbReference type="Gene3D" id="1.20.140.40">
    <property type="entry name" value="Invertase/pectin methylesterase inhibitor family protein"/>
    <property type="match status" value="1"/>
</dbReference>
<dbReference type="GO" id="GO:0046910">
    <property type="term" value="F:pectinesterase inhibitor activity"/>
    <property type="evidence" value="ECO:0007669"/>
    <property type="project" value="UniProtKB-ARBA"/>
</dbReference>
<proteinExistence type="inferred from homology"/>
<dbReference type="OMA" id="TGDCENQ"/>
<protein>
    <recommendedName>
        <fullName evidence="5">Pectinesterase inhibitor domain-containing protein</fullName>
    </recommendedName>
</protein>
<dbReference type="InterPro" id="IPR006501">
    <property type="entry name" value="Pectinesterase_inhib_dom"/>
</dbReference>
<dbReference type="AlphaFoldDB" id="V4M088"/>
<dbReference type="NCBIfam" id="TIGR01614">
    <property type="entry name" value="PME_inhib"/>
    <property type="match status" value="1"/>
</dbReference>
<evidence type="ECO:0000256" key="2">
    <source>
        <dbReference type="ARBA" id="ARBA00023157"/>
    </source>
</evidence>
<feature type="domain" description="Pectinesterase inhibitor" evidence="5">
    <location>
        <begin position="29"/>
        <end position="171"/>
    </location>
</feature>
<keyword evidence="2" id="KW-1015">Disulfide bond</keyword>
<dbReference type="SMART" id="SM00856">
    <property type="entry name" value="PMEI"/>
    <property type="match status" value="1"/>
</dbReference>
<evidence type="ECO:0000256" key="3">
    <source>
        <dbReference type="ARBA" id="ARBA00038471"/>
    </source>
</evidence>
<dbReference type="STRING" id="72664.V4M088"/>
<dbReference type="SUPFAM" id="SSF101148">
    <property type="entry name" value="Plant invertase/pectin methylesterase inhibitor"/>
    <property type="match status" value="1"/>
</dbReference>
<organism evidence="6 7">
    <name type="scientific">Eutrema salsugineum</name>
    <name type="common">Saltwater cress</name>
    <name type="synonym">Sisymbrium salsugineum</name>
    <dbReference type="NCBI Taxonomy" id="72664"/>
    <lineage>
        <taxon>Eukaryota</taxon>
        <taxon>Viridiplantae</taxon>
        <taxon>Streptophyta</taxon>
        <taxon>Embryophyta</taxon>
        <taxon>Tracheophyta</taxon>
        <taxon>Spermatophyta</taxon>
        <taxon>Magnoliopsida</taxon>
        <taxon>eudicotyledons</taxon>
        <taxon>Gunneridae</taxon>
        <taxon>Pentapetalae</taxon>
        <taxon>rosids</taxon>
        <taxon>malvids</taxon>
        <taxon>Brassicales</taxon>
        <taxon>Brassicaceae</taxon>
        <taxon>Eutremeae</taxon>
        <taxon>Eutrema</taxon>
    </lineage>
</organism>
<dbReference type="EMBL" id="KI517408">
    <property type="protein sequence ID" value="ESQ48212.1"/>
    <property type="molecule type" value="Genomic_DNA"/>
</dbReference>